<evidence type="ECO:0000313" key="1">
    <source>
        <dbReference type="EMBL" id="MBE4909763.1"/>
    </source>
</evidence>
<dbReference type="EMBL" id="JADCLJ010000024">
    <property type="protein sequence ID" value="MBE4909763.1"/>
    <property type="molecule type" value="Genomic_DNA"/>
</dbReference>
<dbReference type="Proteomes" id="UP001516662">
    <property type="component" value="Unassembled WGS sequence"/>
</dbReference>
<accession>A0ABR9QMN6</accession>
<name>A0ABR9QMN6_9BACI</name>
<reference evidence="1 2" key="1">
    <citation type="submission" date="2020-10" db="EMBL/GenBank/DDBJ databases">
        <title>Bacillus sp. HD4P25, an endophyte from a halophyte.</title>
        <authorList>
            <person name="Sun J.-Q."/>
        </authorList>
    </citation>
    <scope>NUCLEOTIDE SEQUENCE [LARGE SCALE GENOMIC DNA]</scope>
    <source>
        <strain evidence="1 2">YIM 93174</strain>
    </source>
</reference>
<sequence>MELQEKFVQSVRMYFNLQGEKWLSRLPEIIQYCENKWNLQMEEPYALSINYVAPAVMENGSEVVVKICIPGKGFQDELAVLRLYNGKGMVKLIEYDQDNGIFILEKLTPGGTLAEVHDDEEACRIAANVVRKLSVVAPKNCKIPSVKAREDNLREIVEKHPNGIGPFSKKTLEKALNIFTYLNNTTTQQYLLHGDFHHYNVLSSENNHWTAIDPKGLIGEIEYDLIQYMLNKLPENNAYDVIKKRVEIFTEELNLSEQRLLLWGYCHTVLSTSWSVDDKDNYETSFFQGVAIFEKLYEEQFGYIDEIETWSE</sequence>
<dbReference type="InterPro" id="IPR006748">
    <property type="entry name" value="NH2Glyco/OHUrea_AB-resist_kin"/>
</dbReference>
<gene>
    <name evidence="1" type="ORF">IMZ08_17150</name>
</gene>
<keyword evidence="2" id="KW-1185">Reference proteome</keyword>
<dbReference type="InterPro" id="IPR011009">
    <property type="entry name" value="Kinase-like_dom_sf"/>
</dbReference>
<evidence type="ECO:0000313" key="2">
    <source>
        <dbReference type="Proteomes" id="UP001516662"/>
    </source>
</evidence>
<dbReference type="Pfam" id="PF04655">
    <property type="entry name" value="APH_6_hur"/>
    <property type="match status" value="1"/>
</dbReference>
<protein>
    <submittedName>
        <fullName evidence="1">Hydrogenase expression protein HypB</fullName>
    </submittedName>
</protein>
<proteinExistence type="predicted"/>
<organism evidence="1 2">
    <name type="scientific">Litchfieldia luteola</name>
    <dbReference type="NCBI Taxonomy" id="682179"/>
    <lineage>
        <taxon>Bacteria</taxon>
        <taxon>Bacillati</taxon>
        <taxon>Bacillota</taxon>
        <taxon>Bacilli</taxon>
        <taxon>Bacillales</taxon>
        <taxon>Bacillaceae</taxon>
        <taxon>Litchfieldia</taxon>
    </lineage>
</organism>
<dbReference type="SUPFAM" id="SSF56112">
    <property type="entry name" value="Protein kinase-like (PK-like)"/>
    <property type="match status" value="1"/>
</dbReference>
<comment type="caution">
    <text evidence="1">The sequence shown here is derived from an EMBL/GenBank/DDBJ whole genome shotgun (WGS) entry which is preliminary data.</text>
</comment>
<dbReference type="RefSeq" id="WP_193538739.1">
    <property type="nucleotide sequence ID" value="NZ_JADCLJ010000024.1"/>
</dbReference>